<dbReference type="Proteomes" id="UP000192591">
    <property type="component" value="Unassembled WGS sequence"/>
</dbReference>
<keyword evidence="3" id="KW-1185">Reference proteome</keyword>
<organism evidence="2 3">
    <name type="scientific">Saccharomonospora piscinae</name>
    <dbReference type="NCBI Taxonomy" id="687388"/>
    <lineage>
        <taxon>Bacteria</taxon>
        <taxon>Bacillati</taxon>
        <taxon>Actinomycetota</taxon>
        <taxon>Actinomycetes</taxon>
        <taxon>Pseudonocardiales</taxon>
        <taxon>Pseudonocardiaceae</taxon>
        <taxon>Saccharomonospora</taxon>
    </lineage>
</organism>
<dbReference type="Pfam" id="PF01494">
    <property type="entry name" value="FAD_binding_3"/>
    <property type="match status" value="1"/>
</dbReference>
<gene>
    <name evidence="2" type="ORF">B1813_07025</name>
</gene>
<dbReference type="PRINTS" id="PR00420">
    <property type="entry name" value="RNGMNOXGNASE"/>
</dbReference>
<evidence type="ECO:0000313" key="2">
    <source>
        <dbReference type="EMBL" id="OQO92025.1"/>
    </source>
</evidence>
<dbReference type="InterPro" id="IPR051704">
    <property type="entry name" value="FAD_aromatic-hydroxylase"/>
</dbReference>
<feature type="domain" description="FAD-binding" evidence="1">
    <location>
        <begin position="2"/>
        <end position="346"/>
    </location>
</feature>
<dbReference type="InterPro" id="IPR002938">
    <property type="entry name" value="FAD-bd"/>
</dbReference>
<dbReference type="InterPro" id="IPR036188">
    <property type="entry name" value="FAD/NAD-bd_sf"/>
</dbReference>
<dbReference type="PANTHER" id="PTHR46865">
    <property type="entry name" value="OXIDOREDUCTASE-RELATED"/>
    <property type="match status" value="1"/>
</dbReference>
<dbReference type="SUPFAM" id="SSF51905">
    <property type="entry name" value="FAD/NAD(P)-binding domain"/>
    <property type="match status" value="1"/>
</dbReference>
<dbReference type="EMBL" id="MWIH01000005">
    <property type="protein sequence ID" value="OQO92025.1"/>
    <property type="molecule type" value="Genomic_DNA"/>
</dbReference>
<reference evidence="2 3" key="1">
    <citation type="submission" date="2017-02" db="EMBL/GenBank/DDBJ databases">
        <title>Draft genome of Saccharomonospora sp. 154.</title>
        <authorList>
            <person name="Alonso-Carmona G.S."/>
            <person name="De La Haba R."/>
            <person name="Vera-Gargallo B."/>
            <person name="Sandoval-Trujillo A.H."/>
            <person name="Ramirez-Duran N."/>
            <person name="Ventosa A."/>
        </authorList>
    </citation>
    <scope>NUCLEOTIDE SEQUENCE [LARGE SCALE GENOMIC DNA]</scope>
    <source>
        <strain evidence="2 3">LRS4.154</strain>
    </source>
</reference>
<dbReference type="PANTHER" id="PTHR46865:SF2">
    <property type="entry name" value="MONOOXYGENASE"/>
    <property type="match status" value="1"/>
</dbReference>
<sequence>MDVLISGASVAGPVLAYWLHRRGFRPVVVERTPELRVGLGGHAVDLFAPAMTVAGRMGLVPALREADTRTGTLVLERDGRRATEVRLDTLVPALGADRHVEVMRGDLTTLLHRATRDDVEYVFGDSVATLAEDTSGVDVTFESGTRRRFALVVGADGLHSRIRELAFGPERRFTRYLGGYLAVFSLPNYRGLEGRTLLYNGVNRMAVLYPVHRTGQARAVLLFRRARETAAHHRDREAQLRLVREEYAGEGWEVPRLLREMSGADDFYLDSISQVHLPSWSKGRVTLVGDAGYSPGPAVGGGTTLAMVAAYVLAHSLASAPGDHAAAFADYEARIGDYVRRCREAAPRALRNGVPRSATQRAVSEASLRLLPRLPGWLSGRLLSRGVSAALSAFTLPD</sequence>
<proteinExistence type="predicted"/>
<name>A0A1V9A4F2_SACPI</name>
<evidence type="ECO:0000313" key="3">
    <source>
        <dbReference type="Proteomes" id="UP000192591"/>
    </source>
</evidence>
<accession>A0A1V9A4F2</accession>
<comment type="caution">
    <text evidence="2">The sequence shown here is derived from an EMBL/GenBank/DDBJ whole genome shotgun (WGS) entry which is preliminary data.</text>
</comment>
<dbReference type="GO" id="GO:0071949">
    <property type="term" value="F:FAD binding"/>
    <property type="evidence" value="ECO:0007669"/>
    <property type="project" value="InterPro"/>
</dbReference>
<dbReference type="Gene3D" id="3.30.9.10">
    <property type="entry name" value="D-Amino Acid Oxidase, subunit A, domain 2"/>
    <property type="match status" value="1"/>
</dbReference>
<dbReference type="AlphaFoldDB" id="A0A1V9A4F2"/>
<protein>
    <submittedName>
        <fullName evidence="2">2-polyprenyl-6-methoxyphenol hydroxylase</fullName>
    </submittedName>
</protein>
<dbReference type="RefSeq" id="WP_081191157.1">
    <property type="nucleotide sequence ID" value="NZ_MWIH01000005.1"/>
</dbReference>
<evidence type="ECO:0000259" key="1">
    <source>
        <dbReference type="Pfam" id="PF01494"/>
    </source>
</evidence>
<dbReference type="Gene3D" id="3.50.50.60">
    <property type="entry name" value="FAD/NAD(P)-binding domain"/>
    <property type="match status" value="1"/>
</dbReference>
<dbReference type="STRING" id="1962155.B1813_07025"/>